<feature type="region of interest" description="Disordered" evidence="1">
    <location>
        <begin position="100"/>
        <end position="139"/>
    </location>
</feature>
<feature type="signal peptide" evidence="2">
    <location>
        <begin position="1"/>
        <end position="20"/>
    </location>
</feature>
<evidence type="ECO:0000313" key="4">
    <source>
        <dbReference type="Proteomes" id="UP000183077"/>
    </source>
</evidence>
<keyword evidence="2" id="KW-0732">Signal</keyword>
<sequence>MKKLLILGVVFTAFIGGVNASTLENEASFTKVEASFLVQNNYIVVVVVKTSNGSIIEINGEECARRYVQNNGGEIIGYKSVPASGPTPFRCADLPGSDGEYPNVINPGSGGGGGGSTGGGGGGGKHKFKRYNPDEDVFN</sequence>
<evidence type="ECO:0000313" key="3">
    <source>
        <dbReference type="EMBL" id="SEI61149.1"/>
    </source>
</evidence>
<protein>
    <submittedName>
        <fullName evidence="3">Uncharacterized protein</fullName>
    </submittedName>
</protein>
<dbReference type="GeneID" id="82255924"/>
<dbReference type="RefSeq" id="WP_074744693.1">
    <property type="nucleotide sequence ID" value="NZ_FNYS01000002.1"/>
</dbReference>
<evidence type="ECO:0000256" key="2">
    <source>
        <dbReference type="SAM" id="SignalP"/>
    </source>
</evidence>
<feature type="chain" id="PRO_5010165643" evidence="2">
    <location>
        <begin position="21"/>
        <end position="139"/>
    </location>
</feature>
<proteinExistence type="predicted"/>
<dbReference type="EMBL" id="FNYS01000002">
    <property type="protein sequence ID" value="SEI61149.1"/>
    <property type="molecule type" value="Genomic_DNA"/>
</dbReference>
<gene>
    <name evidence="3" type="ORF">SAMN04488018_102234</name>
</gene>
<dbReference type="AlphaFoldDB" id="A0A1H6RZQ7"/>
<accession>A0A1H6RZQ7</accession>
<name>A0A1H6RZQ7_9FLAO</name>
<evidence type="ECO:0000256" key="1">
    <source>
        <dbReference type="SAM" id="MobiDB-lite"/>
    </source>
</evidence>
<feature type="compositionally biased region" description="Gly residues" evidence="1">
    <location>
        <begin position="108"/>
        <end position="123"/>
    </location>
</feature>
<reference evidence="3 4" key="1">
    <citation type="submission" date="2016-10" db="EMBL/GenBank/DDBJ databases">
        <authorList>
            <person name="de Groot N.N."/>
        </authorList>
    </citation>
    <scope>NUCLEOTIDE SEQUENCE [LARGE SCALE GENOMIC DNA]</scope>
    <source>
        <strain evidence="3 4">DSM 23048</strain>
    </source>
</reference>
<dbReference type="Proteomes" id="UP000183077">
    <property type="component" value="Unassembled WGS sequence"/>
</dbReference>
<organism evidence="3 4">
    <name type="scientific">Myroides marinus</name>
    <dbReference type="NCBI Taxonomy" id="703342"/>
    <lineage>
        <taxon>Bacteria</taxon>
        <taxon>Pseudomonadati</taxon>
        <taxon>Bacteroidota</taxon>
        <taxon>Flavobacteriia</taxon>
        <taxon>Flavobacteriales</taxon>
        <taxon>Flavobacteriaceae</taxon>
        <taxon>Myroides</taxon>
    </lineage>
</organism>